<dbReference type="EMBL" id="CAKOGP040002424">
    <property type="protein sequence ID" value="CAJ1969186.1"/>
    <property type="molecule type" value="Genomic_DNA"/>
</dbReference>
<protein>
    <recommendedName>
        <fullName evidence="2">DUF6824 domain-containing protein</fullName>
    </recommendedName>
</protein>
<evidence type="ECO:0000256" key="1">
    <source>
        <dbReference type="SAM" id="MobiDB-lite"/>
    </source>
</evidence>
<keyword evidence="4" id="KW-1185">Reference proteome</keyword>
<dbReference type="Proteomes" id="UP001295423">
    <property type="component" value="Unassembled WGS sequence"/>
</dbReference>
<organism evidence="3 4">
    <name type="scientific">Cylindrotheca closterium</name>
    <dbReference type="NCBI Taxonomy" id="2856"/>
    <lineage>
        <taxon>Eukaryota</taxon>
        <taxon>Sar</taxon>
        <taxon>Stramenopiles</taxon>
        <taxon>Ochrophyta</taxon>
        <taxon>Bacillariophyta</taxon>
        <taxon>Bacillariophyceae</taxon>
        <taxon>Bacillariophycidae</taxon>
        <taxon>Bacillariales</taxon>
        <taxon>Bacillariaceae</taxon>
        <taxon>Cylindrotheca</taxon>
    </lineage>
</organism>
<reference evidence="3" key="1">
    <citation type="submission" date="2023-08" db="EMBL/GenBank/DDBJ databases">
        <authorList>
            <person name="Audoor S."/>
            <person name="Bilcke G."/>
        </authorList>
    </citation>
    <scope>NUCLEOTIDE SEQUENCE</scope>
</reference>
<name>A0AAD2PXZ4_9STRA</name>
<sequence>MRPSSAGEAPSEAPKKSALVSISRTEAARMEKQQRKASIKSSPNRGPIAEANNVLFGRGKRFTYHPGNKRMRRILDKYRSQYFGASCAEKRKLIKKAYGEIIEGGVKFLKPAGREDEWVEVDVELAIQKVGHSLRCRRSFKGIIQESLTTRKASTTILQNGMTSQATSGSTQASVAGPSMFQRSQTYQQIHSASATRPLGDELLRRAIAQQRSLDLGLSLLPNPMSSSLLPNPMTSLLVQQLELERLGLLPLTARTATIQPGAISQEALRVIEQEEELLRLMSSRGNSFS</sequence>
<dbReference type="AlphaFoldDB" id="A0AAD2PXZ4"/>
<feature type="domain" description="DUF6824" evidence="2">
    <location>
        <begin position="54"/>
        <end position="135"/>
    </location>
</feature>
<comment type="caution">
    <text evidence="3">The sequence shown here is derived from an EMBL/GenBank/DDBJ whole genome shotgun (WGS) entry which is preliminary data.</text>
</comment>
<dbReference type="Pfam" id="PF20710">
    <property type="entry name" value="DUF6824"/>
    <property type="match status" value="1"/>
</dbReference>
<gene>
    <name evidence="3" type="ORF">CYCCA115_LOCUS23579</name>
</gene>
<proteinExistence type="predicted"/>
<evidence type="ECO:0000313" key="4">
    <source>
        <dbReference type="Proteomes" id="UP001295423"/>
    </source>
</evidence>
<feature type="region of interest" description="Disordered" evidence="1">
    <location>
        <begin position="1"/>
        <end position="50"/>
    </location>
</feature>
<dbReference type="InterPro" id="IPR049227">
    <property type="entry name" value="DUF6824"/>
</dbReference>
<accession>A0AAD2PXZ4</accession>
<evidence type="ECO:0000313" key="3">
    <source>
        <dbReference type="EMBL" id="CAJ1969186.1"/>
    </source>
</evidence>
<evidence type="ECO:0000259" key="2">
    <source>
        <dbReference type="Pfam" id="PF20710"/>
    </source>
</evidence>